<dbReference type="Proteomes" id="UP000619486">
    <property type="component" value="Unassembled WGS sequence"/>
</dbReference>
<sequence>MSGNTRRSALGVIGAVLCVLVSAFATGPAQAASDTPRKSGSYMMIMPPAPEGANSPSSLSARGVAAASPTVSPWADYVHTTSGHPVECKEGNLCAGVWDPAVGKYKVFFLFRCNLYSLSYWNGWGQAVNNQIGAAAFFYGQNGQVRDVVLPENRPFTYDWTPVWSIRNC</sequence>
<evidence type="ECO:0000313" key="2">
    <source>
        <dbReference type="EMBL" id="GGT64431.1"/>
    </source>
</evidence>
<protein>
    <recommendedName>
        <fullName evidence="4">Secreted protein</fullName>
    </recommendedName>
</protein>
<reference evidence="2" key="1">
    <citation type="journal article" date="2014" name="Int. J. Syst. Evol. Microbiol.">
        <title>Complete genome sequence of Corynebacterium casei LMG S-19264T (=DSM 44701T), isolated from a smear-ripened cheese.</title>
        <authorList>
            <consortium name="US DOE Joint Genome Institute (JGI-PGF)"/>
            <person name="Walter F."/>
            <person name="Albersmeier A."/>
            <person name="Kalinowski J."/>
            <person name="Ruckert C."/>
        </authorList>
    </citation>
    <scope>NUCLEOTIDE SEQUENCE</scope>
    <source>
        <strain evidence="2">JCM 3172</strain>
    </source>
</reference>
<dbReference type="InterPro" id="IPR006311">
    <property type="entry name" value="TAT_signal"/>
</dbReference>
<evidence type="ECO:0008006" key="4">
    <source>
        <dbReference type="Google" id="ProtNLM"/>
    </source>
</evidence>
<reference evidence="2" key="2">
    <citation type="submission" date="2020-09" db="EMBL/GenBank/DDBJ databases">
        <authorList>
            <person name="Sun Q."/>
            <person name="Ohkuma M."/>
        </authorList>
    </citation>
    <scope>NUCLEOTIDE SEQUENCE</scope>
    <source>
        <strain evidence="2">JCM 3172</strain>
    </source>
</reference>
<evidence type="ECO:0000313" key="3">
    <source>
        <dbReference type="Proteomes" id="UP000619486"/>
    </source>
</evidence>
<proteinExistence type="predicted"/>
<organism evidence="2 3">
    <name type="scientific">Streptomyces purpureus</name>
    <dbReference type="NCBI Taxonomy" id="1951"/>
    <lineage>
        <taxon>Bacteria</taxon>
        <taxon>Bacillati</taxon>
        <taxon>Actinomycetota</taxon>
        <taxon>Actinomycetes</taxon>
        <taxon>Kitasatosporales</taxon>
        <taxon>Streptomycetaceae</taxon>
        <taxon>Streptomyces</taxon>
    </lineage>
</organism>
<gene>
    <name evidence="2" type="ORF">GCM10014713_66890</name>
</gene>
<name>A0A918HHT6_9ACTN</name>
<evidence type="ECO:0000256" key="1">
    <source>
        <dbReference type="SAM" id="SignalP"/>
    </source>
</evidence>
<dbReference type="EMBL" id="BMQQ01000048">
    <property type="protein sequence ID" value="GGT64431.1"/>
    <property type="molecule type" value="Genomic_DNA"/>
</dbReference>
<comment type="caution">
    <text evidence="2">The sequence shown here is derived from an EMBL/GenBank/DDBJ whole genome shotgun (WGS) entry which is preliminary data.</text>
</comment>
<keyword evidence="1" id="KW-0732">Signal</keyword>
<dbReference type="RefSeq" id="WP_189205441.1">
    <property type="nucleotide sequence ID" value="NZ_BMQQ01000048.1"/>
</dbReference>
<keyword evidence="3" id="KW-1185">Reference proteome</keyword>
<accession>A0A918HHT6</accession>
<feature type="chain" id="PRO_5037711999" description="Secreted protein" evidence="1">
    <location>
        <begin position="32"/>
        <end position="169"/>
    </location>
</feature>
<dbReference type="AlphaFoldDB" id="A0A918HHT6"/>
<feature type="signal peptide" evidence="1">
    <location>
        <begin position="1"/>
        <end position="31"/>
    </location>
</feature>
<dbReference type="PROSITE" id="PS51318">
    <property type="entry name" value="TAT"/>
    <property type="match status" value="1"/>
</dbReference>